<evidence type="ECO:0000313" key="2">
    <source>
        <dbReference type="EMBL" id="KAF2116632.1"/>
    </source>
</evidence>
<gene>
    <name evidence="2" type="ORF">BDV96DRAFT_645051</name>
</gene>
<proteinExistence type="predicted"/>
<evidence type="ECO:0000313" key="3">
    <source>
        <dbReference type="Proteomes" id="UP000799770"/>
    </source>
</evidence>
<dbReference type="EMBL" id="ML977320">
    <property type="protein sequence ID" value="KAF2116632.1"/>
    <property type="molecule type" value="Genomic_DNA"/>
</dbReference>
<reference evidence="2" key="1">
    <citation type="journal article" date="2020" name="Stud. Mycol.">
        <title>101 Dothideomycetes genomes: a test case for predicting lifestyles and emergence of pathogens.</title>
        <authorList>
            <person name="Haridas S."/>
            <person name="Albert R."/>
            <person name="Binder M."/>
            <person name="Bloem J."/>
            <person name="Labutti K."/>
            <person name="Salamov A."/>
            <person name="Andreopoulos B."/>
            <person name="Baker S."/>
            <person name="Barry K."/>
            <person name="Bills G."/>
            <person name="Bluhm B."/>
            <person name="Cannon C."/>
            <person name="Castanera R."/>
            <person name="Culley D."/>
            <person name="Daum C."/>
            <person name="Ezra D."/>
            <person name="Gonzalez J."/>
            <person name="Henrissat B."/>
            <person name="Kuo A."/>
            <person name="Liang C."/>
            <person name="Lipzen A."/>
            <person name="Lutzoni F."/>
            <person name="Magnuson J."/>
            <person name="Mondo S."/>
            <person name="Nolan M."/>
            <person name="Ohm R."/>
            <person name="Pangilinan J."/>
            <person name="Park H.-J."/>
            <person name="Ramirez L."/>
            <person name="Alfaro M."/>
            <person name="Sun H."/>
            <person name="Tritt A."/>
            <person name="Yoshinaga Y."/>
            <person name="Zwiers L.-H."/>
            <person name="Turgeon B."/>
            <person name="Goodwin S."/>
            <person name="Spatafora J."/>
            <person name="Crous P."/>
            <person name="Grigoriev I."/>
        </authorList>
    </citation>
    <scope>NUCLEOTIDE SEQUENCE</scope>
    <source>
        <strain evidence="2">CBS 627.86</strain>
    </source>
</reference>
<feature type="coiled-coil region" evidence="1">
    <location>
        <begin position="141"/>
        <end position="168"/>
    </location>
</feature>
<dbReference type="Proteomes" id="UP000799770">
    <property type="component" value="Unassembled WGS sequence"/>
</dbReference>
<organism evidence="2 3">
    <name type="scientific">Lophiotrema nucula</name>
    <dbReference type="NCBI Taxonomy" id="690887"/>
    <lineage>
        <taxon>Eukaryota</taxon>
        <taxon>Fungi</taxon>
        <taxon>Dikarya</taxon>
        <taxon>Ascomycota</taxon>
        <taxon>Pezizomycotina</taxon>
        <taxon>Dothideomycetes</taxon>
        <taxon>Pleosporomycetidae</taxon>
        <taxon>Pleosporales</taxon>
        <taxon>Lophiotremataceae</taxon>
        <taxon>Lophiotrema</taxon>
    </lineage>
</organism>
<sequence>MDKAKGTFSQYHQRVREIRKSFLENLCMKGIRHQWGCSHPDMDHGPEHSGLKVISLEDDRFDSIEISCEDLSNLIHRVMSLNELVSSIFLRAIEAEVELDQAISSGRKVLYSMRTDDIRQYPDEALALALVPVMDWKLKVQQHVEQSIHKVEEEIARLNKDAAGLEIRPEAERLGLQEVAKVLGRMPGTKPLENERGNVRTNFDMRDMHKLILSGEVDMNYVCLPKI</sequence>
<name>A0A6A5ZAY4_9PLEO</name>
<protein>
    <submittedName>
        <fullName evidence="2">Uncharacterized protein</fullName>
    </submittedName>
</protein>
<keyword evidence="3" id="KW-1185">Reference proteome</keyword>
<evidence type="ECO:0000256" key="1">
    <source>
        <dbReference type="SAM" id="Coils"/>
    </source>
</evidence>
<dbReference type="AlphaFoldDB" id="A0A6A5ZAY4"/>
<keyword evidence="1" id="KW-0175">Coiled coil</keyword>
<accession>A0A6A5ZAY4</accession>